<evidence type="ECO:0000256" key="5">
    <source>
        <dbReference type="PIRSR" id="PIRSR036492-1"/>
    </source>
</evidence>
<dbReference type="FunFam" id="3.40.605.10:FF:000004">
    <property type="entry name" value="Aldehyde dehydrogenase"/>
    <property type="match status" value="1"/>
</dbReference>
<dbReference type="Proteomes" id="UP000654370">
    <property type="component" value="Unassembled WGS sequence"/>
</dbReference>
<feature type="active site" evidence="5 6">
    <location>
        <position position="220"/>
    </location>
</feature>
<evidence type="ECO:0000256" key="4">
    <source>
        <dbReference type="PIRNR" id="PIRNR036492"/>
    </source>
</evidence>
<keyword evidence="10" id="KW-1185">Reference proteome</keyword>
<dbReference type="Gene3D" id="3.40.605.10">
    <property type="entry name" value="Aldehyde Dehydrogenase, Chain A, domain 1"/>
    <property type="match status" value="1"/>
</dbReference>
<accession>A0A8H7U883</accession>
<evidence type="ECO:0000256" key="2">
    <source>
        <dbReference type="ARBA" id="ARBA00023002"/>
    </source>
</evidence>
<evidence type="ECO:0000256" key="7">
    <source>
        <dbReference type="RuleBase" id="RU003345"/>
    </source>
</evidence>
<keyword evidence="3" id="KW-0520">NAD</keyword>
<dbReference type="FunFam" id="3.40.309.10:FF:000025">
    <property type="entry name" value="Aldehyde dehydrogenase"/>
    <property type="match status" value="1"/>
</dbReference>
<dbReference type="InterPro" id="IPR016162">
    <property type="entry name" value="Ald_DH_N"/>
</dbReference>
<dbReference type="InterPro" id="IPR029510">
    <property type="entry name" value="Ald_DH_CS_GLU"/>
</dbReference>
<dbReference type="Pfam" id="PF00171">
    <property type="entry name" value="Aldedh"/>
    <property type="match status" value="1"/>
</dbReference>
<gene>
    <name evidence="9" type="ORF">INT43_000215</name>
</gene>
<evidence type="ECO:0000259" key="8">
    <source>
        <dbReference type="Pfam" id="PF00171"/>
    </source>
</evidence>
<comment type="similarity">
    <text evidence="1 4 7">Belongs to the aldehyde dehydrogenase family.</text>
</comment>
<proteinExistence type="inferred from homology"/>
<feature type="active site" evidence="5">
    <location>
        <position position="254"/>
    </location>
</feature>
<dbReference type="SUPFAM" id="SSF53720">
    <property type="entry name" value="ALDH-like"/>
    <property type="match status" value="1"/>
</dbReference>
<dbReference type="PANTHER" id="PTHR43570">
    <property type="entry name" value="ALDEHYDE DEHYDROGENASE"/>
    <property type="match status" value="1"/>
</dbReference>
<organism evidence="9 10">
    <name type="scientific">Mortierella isabellina</name>
    <name type="common">Filamentous fungus</name>
    <name type="synonym">Umbelopsis isabellina</name>
    <dbReference type="NCBI Taxonomy" id="91625"/>
    <lineage>
        <taxon>Eukaryota</taxon>
        <taxon>Fungi</taxon>
        <taxon>Fungi incertae sedis</taxon>
        <taxon>Mucoromycota</taxon>
        <taxon>Mucoromycotina</taxon>
        <taxon>Umbelopsidomycetes</taxon>
        <taxon>Umbelopsidales</taxon>
        <taxon>Umbelopsidaceae</taxon>
        <taxon>Umbelopsis</taxon>
    </lineage>
</organism>
<dbReference type="PANTHER" id="PTHR43570:SF16">
    <property type="entry name" value="ALDEHYDE DEHYDROGENASE TYPE III, ISOFORM Q"/>
    <property type="match status" value="1"/>
</dbReference>
<dbReference type="Gene3D" id="3.40.309.10">
    <property type="entry name" value="Aldehyde Dehydrogenase, Chain A, domain 2"/>
    <property type="match status" value="1"/>
</dbReference>
<feature type="domain" description="Aldehyde dehydrogenase" evidence="8">
    <location>
        <begin position="11"/>
        <end position="439"/>
    </location>
</feature>
<keyword evidence="2 4" id="KW-0560">Oxidoreductase</keyword>
<evidence type="ECO:0000256" key="6">
    <source>
        <dbReference type="PROSITE-ProRule" id="PRU10007"/>
    </source>
</evidence>
<dbReference type="AlphaFoldDB" id="A0A8H7U883"/>
<evidence type="ECO:0000313" key="10">
    <source>
        <dbReference type="Proteomes" id="UP000654370"/>
    </source>
</evidence>
<dbReference type="PROSITE" id="PS00687">
    <property type="entry name" value="ALDEHYDE_DEHYDR_GLU"/>
    <property type="match status" value="1"/>
</dbReference>
<dbReference type="OrthoDB" id="440325at2759"/>
<dbReference type="EMBL" id="JAEPQZ010000016">
    <property type="protein sequence ID" value="KAG2172865.1"/>
    <property type="molecule type" value="Genomic_DNA"/>
</dbReference>
<dbReference type="InterPro" id="IPR016161">
    <property type="entry name" value="Ald_DH/histidinol_DH"/>
</dbReference>
<sequence length="504" mass="56042">MTDPLKFSNIEDIIPTVQALRNTFDTGVTKSLDFRKKQLQQLINLLIENTDAVVESLHKDLRKPKIETVIGEISAVVDECQFMIKNLNKFTKPERPSKRFLMNATDKTLIRKEPKGVVLIIGAWNYPINLLLLPFVGAIAAGNTVLLKPSEVSAHTAALVTELLPKYLDQSAYKVINGGVHETTAVLEQRYDHIFYTGNGAVGRIVMTAAAKHLCPVTLELGGKSPTVVCPDADMDITASRLVWGKFFNNGQTCVAPDYVLVHKSILQPLVGAIRTKIEKYYGNKPQASQSYGRIVTDRHFDRLNGMIERIDKSNIAIGGETDANDRFISPTIVTGITKDDANLMAEEIFGPILPIIVYEELHEAVDIINSRDYPLAMYIFTKSEKTANWIMDRTQSGGVCINDTLMHLQELSLPFGGVGPSGQGNYHGERSFTTFTHERSAMFKDTSAEKVNEVRYAPYTEDKYKVMSFMVYGFPTALGAKFKTVMTVCAAAWSVLFDKKAKL</sequence>
<dbReference type="InterPro" id="IPR016163">
    <property type="entry name" value="Ald_DH_C"/>
</dbReference>
<dbReference type="PROSITE" id="PS00070">
    <property type="entry name" value="ALDEHYDE_DEHYDR_CYS"/>
    <property type="match status" value="1"/>
</dbReference>
<dbReference type="GO" id="GO:0005737">
    <property type="term" value="C:cytoplasm"/>
    <property type="evidence" value="ECO:0007669"/>
    <property type="project" value="TreeGrafter"/>
</dbReference>
<dbReference type="InterPro" id="IPR012394">
    <property type="entry name" value="Aldehyde_DH_NAD(P)"/>
</dbReference>
<protein>
    <recommendedName>
        <fullName evidence="4">Aldehyde dehydrogenase</fullName>
    </recommendedName>
</protein>
<dbReference type="InterPro" id="IPR016160">
    <property type="entry name" value="Ald_DH_CS_CYS"/>
</dbReference>
<dbReference type="InterPro" id="IPR015590">
    <property type="entry name" value="Aldehyde_DH_dom"/>
</dbReference>
<evidence type="ECO:0000256" key="3">
    <source>
        <dbReference type="ARBA" id="ARBA00023027"/>
    </source>
</evidence>
<comment type="caution">
    <text evidence="9">The sequence shown here is derived from an EMBL/GenBank/DDBJ whole genome shotgun (WGS) entry which is preliminary data.</text>
</comment>
<name>A0A8H7U883_MORIS</name>
<dbReference type="GO" id="GO:0004029">
    <property type="term" value="F:aldehyde dehydrogenase (NAD+) activity"/>
    <property type="evidence" value="ECO:0007669"/>
    <property type="project" value="TreeGrafter"/>
</dbReference>
<evidence type="ECO:0000256" key="1">
    <source>
        <dbReference type="ARBA" id="ARBA00009986"/>
    </source>
</evidence>
<dbReference type="PIRSF" id="PIRSF036492">
    <property type="entry name" value="ALDH"/>
    <property type="match status" value="1"/>
</dbReference>
<reference evidence="9" key="1">
    <citation type="submission" date="2020-12" db="EMBL/GenBank/DDBJ databases">
        <title>Metabolic potential, ecology and presence of endohyphal bacteria is reflected in genomic diversity of Mucoromycotina.</title>
        <authorList>
            <person name="Muszewska A."/>
            <person name="Okrasinska A."/>
            <person name="Steczkiewicz K."/>
            <person name="Drgas O."/>
            <person name="Orlowska M."/>
            <person name="Perlinska-Lenart U."/>
            <person name="Aleksandrzak-Piekarczyk T."/>
            <person name="Szatraj K."/>
            <person name="Zielenkiewicz U."/>
            <person name="Pilsyk S."/>
            <person name="Malc E."/>
            <person name="Mieczkowski P."/>
            <person name="Kruszewska J.S."/>
            <person name="Biernat P."/>
            <person name="Pawlowska J."/>
        </authorList>
    </citation>
    <scope>NUCLEOTIDE SEQUENCE</scope>
    <source>
        <strain evidence="9">WA0000067209</strain>
    </source>
</reference>
<evidence type="ECO:0000313" key="9">
    <source>
        <dbReference type="EMBL" id="KAG2172865.1"/>
    </source>
</evidence>
<dbReference type="GO" id="GO:0006081">
    <property type="term" value="P:aldehyde metabolic process"/>
    <property type="evidence" value="ECO:0007669"/>
    <property type="project" value="InterPro"/>
</dbReference>